<dbReference type="InterPro" id="IPR039421">
    <property type="entry name" value="Type_1_exporter"/>
</dbReference>
<feature type="transmembrane region" description="Helical" evidence="7">
    <location>
        <begin position="147"/>
        <end position="173"/>
    </location>
</feature>
<evidence type="ECO:0000256" key="1">
    <source>
        <dbReference type="ARBA" id="ARBA00004651"/>
    </source>
</evidence>
<dbReference type="Pfam" id="PF00664">
    <property type="entry name" value="ABC_membrane"/>
    <property type="match status" value="1"/>
</dbReference>
<evidence type="ECO:0000256" key="4">
    <source>
        <dbReference type="ARBA" id="ARBA00022840"/>
    </source>
</evidence>
<dbReference type="SMART" id="SM00382">
    <property type="entry name" value="AAA"/>
    <property type="match status" value="1"/>
</dbReference>
<dbReference type="OrthoDB" id="9806127at2"/>
<accession>A0A545UGW7</accession>
<comment type="caution">
    <text evidence="10">The sequence shown here is derived from an EMBL/GenBank/DDBJ whole genome shotgun (WGS) entry which is preliminary data.</text>
</comment>
<feature type="transmembrane region" description="Helical" evidence="7">
    <location>
        <begin position="72"/>
        <end position="93"/>
    </location>
</feature>
<evidence type="ECO:0000256" key="2">
    <source>
        <dbReference type="ARBA" id="ARBA00022692"/>
    </source>
</evidence>
<reference evidence="10 11" key="1">
    <citation type="submission" date="2019-07" db="EMBL/GenBank/DDBJ databases">
        <title>Draft genome for Aliikangiella sp. M105.</title>
        <authorList>
            <person name="Wang G."/>
        </authorList>
    </citation>
    <scope>NUCLEOTIDE SEQUENCE [LARGE SCALE GENOMIC DNA]</scope>
    <source>
        <strain evidence="10 11">M105</strain>
    </source>
</reference>
<evidence type="ECO:0000259" key="8">
    <source>
        <dbReference type="PROSITE" id="PS50893"/>
    </source>
</evidence>
<organism evidence="10 11">
    <name type="scientific">Aliikangiella coralliicola</name>
    <dbReference type="NCBI Taxonomy" id="2592383"/>
    <lineage>
        <taxon>Bacteria</taxon>
        <taxon>Pseudomonadati</taxon>
        <taxon>Pseudomonadota</taxon>
        <taxon>Gammaproteobacteria</taxon>
        <taxon>Oceanospirillales</taxon>
        <taxon>Pleioneaceae</taxon>
        <taxon>Aliikangiella</taxon>
    </lineage>
</organism>
<keyword evidence="3" id="KW-0547">Nucleotide-binding</keyword>
<keyword evidence="6 7" id="KW-0472">Membrane</keyword>
<feature type="transmembrane region" description="Helical" evidence="7">
    <location>
        <begin position="20"/>
        <end position="45"/>
    </location>
</feature>
<evidence type="ECO:0000259" key="9">
    <source>
        <dbReference type="PROSITE" id="PS50929"/>
    </source>
</evidence>
<gene>
    <name evidence="10" type="ORF">FLL46_04065</name>
</gene>
<dbReference type="Gene3D" id="1.20.1560.10">
    <property type="entry name" value="ABC transporter type 1, transmembrane domain"/>
    <property type="match status" value="1"/>
</dbReference>
<dbReference type="PANTHER" id="PTHR43394:SF1">
    <property type="entry name" value="ATP-BINDING CASSETTE SUB-FAMILY B MEMBER 10, MITOCHONDRIAL"/>
    <property type="match status" value="1"/>
</dbReference>
<name>A0A545UGW7_9GAMM</name>
<comment type="subcellular location">
    <subcellularLocation>
        <location evidence="1">Cell membrane</location>
        <topology evidence="1">Multi-pass membrane protein</topology>
    </subcellularLocation>
</comment>
<dbReference type="InterPro" id="IPR003439">
    <property type="entry name" value="ABC_transporter-like_ATP-bd"/>
</dbReference>
<evidence type="ECO:0000256" key="6">
    <source>
        <dbReference type="ARBA" id="ARBA00023136"/>
    </source>
</evidence>
<dbReference type="InterPro" id="IPR036640">
    <property type="entry name" value="ABC1_TM_sf"/>
</dbReference>
<evidence type="ECO:0000313" key="10">
    <source>
        <dbReference type="EMBL" id="TQV88714.1"/>
    </source>
</evidence>
<dbReference type="Pfam" id="PF00005">
    <property type="entry name" value="ABC_tran"/>
    <property type="match status" value="1"/>
</dbReference>
<evidence type="ECO:0000313" key="11">
    <source>
        <dbReference type="Proteomes" id="UP000315439"/>
    </source>
</evidence>
<evidence type="ECO:0000256" key="3">
    <source>
        <dbReference type="ARBA" id="ARBA00022741"/>
    </source>
</evidence>
<dbReference type="Proteomes" id="UP000315439">
    <property type="component" value="Unassembled WGS sequence"/>
</dbReference>
<dbReference type="PROSITE" id="PS50893">
    <property type="entry name" value="ABC_TRANSPORTER_2"/>
    <property type="match status" value="1"/>
</dbReference>
<keyword evidence="5 7" id="KW-1133">Transmembrane helix</keyword>
<sequence length="578" mass="64967">MLNKFFIIFGLMDQTDKRRLLIILFSSIINGLFSVVGIASILPFISVISEPQLIESHRYIIAFKEFTGIQSYQGIVIAFGSLSFLLVLFGNIINALDAWIATRFGYQKEHQLSERLLKIYLNSDELAFARKKNSERVKSILADIDRVILDTLFAMLEMISGSIVTVFIFVLLLTVDLQATLVITLAILVAYLTIYRLTSNKLDNLGKEYADLETDIYSEVLEALKLQREIKLAQIGGYFIKRYSNSFAAMVNNRLKYELISLIPQRVIEVVAYGSILLIAMFFSLSDQSDLSAITMIGMYAFAAYRLLPAVSDIFDSYEQIQFGSAILKKLAAEFNNELSSGSDNYPTVRLSNQLCLKNIEFHFNDKSSFCFKDLSLKFHANQFHCVTGKTGCGKSTLLNIIAGLYQPGKGKLLVDDQPVNLYNNPNWQSQLGFVPPRVNLIEASVIENIALGEPEDSIDHEKIEKIAKLVDLHDHLMSLPDGYQSVFGDEGLNFSTGQTQKVGIARALYRDPNLLLLDESTDALDLATEKKVIENIKQHFKLTVIFVSHRPSVQQFADQVYNLEQTDSGKGSKINEL</sequence>
<dbReference type="GO" id="GO:0005524">
    <property type="term" value="F:ATP binding"/>
    <property type="evidence" value="ECO:0007669"/>
    <property type="project" value="UniProtKB-KW"/>
</dbReference>
<dbReference type="EMBL" id="VIKS01000003">
    <property type="protein sequence ID" value="TQV88714.1"/>
    <property type="molecule type" value="Genomic_DNA"/>
</dbReference>
<dbReference type="SUPFAM" id="SSF90123">
    <property type="entry name" value="ABC transporter transmembrane region"/>
    <property type="match status" value="1"/>
</dbReference>
<dbReference type="InterPro" id="IPR027417">
    <property type="entry name" value="P-loop_NTPase"/>
</dbReference>
<evidence type="ECO:0000256" key="5">
    <source>
        <dbReference type="ARBA" id="ARBA00022989"/>
    </source>
</evidence>
<evidence type="ECO:0000256" key="7">
    <source>
        <dbReference type="SAM" id="Phobius"/>
    </source>
</evidence>
<keyword evidence="11" id="KW-1185">Reference proteome</keyword>
<dbReference type="Gene3D" id="3.40.50.300">
    <property type="entry name" value="P-loop containing nucleotide triphosphate hydrolases"/>
    <property type="match status" value="1"/>
</dbReference>
<dbReference type="PROSITE" id="PS50929">
    <property type="entry name" value="ABC_TM1F"/>
    <property type="match status" value="1"/>
</dbReference>
<feature type="domain" description="ABC transmembrane type-1" evidence="9">
    <location>
        <begin position="21"/>
        <end position="320"/>
    </location>
</feature>
<keyword evidence="2 7" id="KW-0812">Transmembrane</keyword>
<dbReference type="GO" id="GO:0005886">
    <property type="term" value="C:plasma membrane"/>
    <property type="evidence" value="ECO:0007669"/>
    <property type="project" value="UniProtKB-SubCell"/>
</dbReference>
<dbReference type="PANTHER" id="PTHR43394">
    <property type="entry name" value="ATP-DEPENDENT PERMEASE MDL1, MITOCHONDRIAL"/>
    <property type="match status" value="1"/>
</dbReference>
<feature type="domain" description="ABC transporter" evidence="8">
    <location>
        <begin position="355"/>
        <end position="578"/>
    </location>
</feature>
<dbReference type="SUPFAM" id="SSF52540">
    <property type="entry name" value="P-loop containing nucleoside triphosphate hydrolases"/>
    <property type="match status" value="1"/>
</dbReference>
<feature type="transmembrane region" description="Helical" evidence="7">
    <location>
        <begin position="267"/>
        <end position="285"/>
    </location>
</feature>
<dbReference type="RefSeq" id="WP_142892166.1">
    <property type="nucleotide sequence ID" value="NZ_ML660161.1"/>
</dbReference>
<dbReference type="InterPro" id="IPR003593">
    <property type="entry name" value="AAA+_ATPase"/>
</dbReference>
<protein>
    <submittedName>
        <fullName evidence="10">ABC transporter ATP-binding protein</fullName>
    </submittedName>
</protein>
<feature type="transmembrane region" description="Helical" evidence="7">
    <location>
        <begin position="179"/>
        <end position="197"/>
    </location>
</feature>
<keyword evidence="4 10" id="KW-0067">ATP-binding</keyword>
<proteinExistence type="predicted"/>
<dbReference type="GO" id="GO:0015421">
    <property type="term" value="F:ABC-type oligopeptide transporter activity"/>
    <property type="evidence" value="ECO:0007669"/>
    <property type="project" value="TreeGrafter"/>
</dbReference>
<dbReference type="AlphaFoldDB" id="A0A545UGW7"/>
<dbReference type="GO" id="GO:0016887">
    <property type="term" value="F:ATP hydrolysis activity"/>
    <property type="evidence" value="ECO:0007669"/>
    <property type="project" value="InterPro"/>
</dbReference>
<dbReference type="InterPro" id="IPR011527">
    <property type="entry name" value="ABC1_TM_dom"/>
</dbReference>